<name>A0ABW9GAZ5_9GAMM</name>
<evidence type="ECO:0000313" key="9">
    <source>
        <dbReference type="EMBL" id="MFM2486732.1"/>
    </source>
</evidence>
<evidence type="ECO:0000256" key="2">
    <source>
        <dbReference type="ARBA" id="ARBA00022960"/>
    </source>
</evidence>
<dbReference type="Gene3D" id="1.25.40.10">
    <property type="entry name" value="Tetratricopeptide repeat domain"/>
    <property type="match status" value="1"/>
</dbReference>
<dbReference type="RefSeq" id="WP_408625032.1">
    <property type="nucleotide sequence ID" value="NZ_JBEQCT010000010.1"/>
</dbReference>
<dbReference type="Gene3D" id="1.25.40.650">
    <property type="match status" value="1"/>
</dbReference>
<evidence type="ECO:0000256" key="4">
    <source>
        <dbReference type="ARBA" id="ARBA00023136"/>
    </source>
</evidence>
<gene>
    <name evidence="9" type="ORF">ABUE30_17000</name>
</gene>
<dbReference type="CDD" id="cd06339">
    <property type="entry name" value="PBP1_YraM_LppC_lipoprotein-like"/>
    <property type="match status" value="1"/>
</dbReference>
<keyword evidence="2" id="KW-0133">Cell shape</keyword>
<dbReference type="InterPro" id="IPR028082">
    <property type="entry name" value="Peripla_BP_I"/>
</dbReference>
<dbReference type="InterPro" id="IPR011990">
    <property type="entry name" value="TPR-like_helical_dom_sf"/>
</dbReference>
<dbReference type="Gene3D" id="3.40.50.2300">
    <property type="match status" value="2"/>
</dbReference>
<dbReference type="Pfam" id="PF04348">
    <property type="entry name" value="LppC"/>
    <property type="match status" value="1"/>
</dbReference>
<protein>
    <submittedName>
        <fullName evidence="9">Penicillin-binding protein activator</fullName>
    </submittedName>
</protein>
<sequence length="613" mass="68781">MKILLSWRLLLCMLTIVVLTGCSSNGVSPQPVSPPTITGVMTLAPSDYLSRAQHAQGSAVFDWQLLAAKAYLQQNKLGAAQQLLQQLHSTVGSKRQQAGWQLVSAAAALLNQHPEQAITLLQFDHQWQLPDDYWRHDYQQLAQLYQTAHQPINAATALIDLEPYLQDKNAALAQNRHQIWQLLKPLNSLTLRSYEQPGNETLNGYLELIAISNEPVSSPQQLLDNLNQWKQSYPNHPAIHFIQGQLSKALQSPVFQPKRIAILLPLSGHFAESGQHIRDGILAAYSDASQQDRGAVQLNFIDTNSQSMMAIIAQIKQLKSDFVIGPLLKSNVSAYAQQNLALPWLALNDFETDNVTPPTQLASNSYSFSLDPGTEAAQAAQQMTNIGEKHPLLLVPDTDIGKRMAMRFSQVWQSNHDDQPDITIYHGRDDLQQAVKRMLLTDQSSQRIQQIRRLLGHDIKAEVRSRRDSNSVYIVADNIDTKLIVPFISVTISPFAPSLQLFGSSRSHQEGVNNNELNGMIVSEMPWLLDHQSDNAKRFAQIWPQASDTDKSLYAMGYDAYQILPHLAQMRGFKDYRLQGLTGVLSVTKDGQIHRQLIWSQYNDGHLESIYQQ</sequence>
<dbReference type="SUPFAM" id="SSF53822">
    <property type="entry name" value="Periplasmic binding protein-like I"/>
    <property type="match status" value="1"/>
</dbReference>
<dbReference type="PANTHER" id="PTHR38038">
    <property type="entry name" value="PENICILLIN-BINDING PROTEIN ACTIVATOR LPOA"/>
    <property type="match status" value="1"/>
</dbReference>
<keyword evidence="6" id="KW-0998">Cell outer membrane</keyword>
<keyword evidence="5" id="KW-0564">Palmitate</keyword>
<dbReference type="EMBL" id="JBEQCT010000010">
    <property type="protein sequence ID" value="MFM2486732.1"/>
    <property type="molecule type" value="Genomic_DNA"/>
</dbReference>
<evidence type="ECO:0000256" key="7">
    <source>
        <dbReference type="ARBA" id="ARBA00023288"/>
    </source>
</evidence>
<dbReference type="PROSITE" id="PS51257">
    <property type="entry name" value="PROKAR_LIPOPROTEIN"/>
    <property type="match status" value="1"/>
</dbReference>
<feature type="signal peptide" evidence="8">
    <location>
        <begin position="1"/>
        <end position="29"/>
    </location>
</feature>
<feature type="chain" id="PRO_5045656692" evidence="8">
    <location>
        <begin position="30"/>
        <end position="613"/>
    </location>
</feature>
<evidence type="ECO:0000256" key="3">
    <source>
        <dbReference type="ARBA" id="ARBA00022984"/>
    </source>
</evidence>
<evidence type="ECO:0000256" key="1">
    <source>
        <dbReference type="ARBA" id="ARBA00022729"/>
    </source>
</evidence>
<evidence type="ECO:0000256" key="6">
    <source>
        <dbReference type="ARBA" id="ARBA00023237"/>
    </source>
</evidence>
<keyword evidence="3" id="KW-0573">Peptidoglycan synthesis</keyword>
<keyword evidence="7" id="KW-0449">Lipoprotein</keyword>
<proteinExistence type="predicted"/>
<comment type="caution">
    <text evidence="9">The sequence shown here is derived from an EMBL/GenBank/DDBJ whole genome shotgun (WGS) entry which is preliminary data.</text>
</comment>
<evidence type="ECO:0000313" key="10">
    <source>
        <dbReference type="Proteomes" id="UP001629953"/>
    </source>
</evidence>
<evidence type="ECO:0000256" key="5">
    <source>
        <dbReference type="ARBA" id="ARBA00023139"/>
    </source>
</evidence>
<dbReference type="PANTHER" id="PTHR38038:SF1">
    <property type="entry name" value="PENICILLIN-BINDING PROTEIN ACTIVATOR LPOA"/>
    <property type="match status" value="1"/>
</dbReference>
<keyword evidence="4" id="KW-0472">Membrane</keyword>
<evidence type="ECO:0000256" key="8">
    <source>
        <dbReference type="SAM" id="SignalP"/>
    </source>
</evidence>
<organism evidence="9 10">
    <name type="scientific">Celerinatantimonas yamalensis</name>
    <dbReference type="NCBI Taxonomy" id="559956"/>
    <lineage>
        <taxon>Bacteria</taxon>
        <taxon>Pseudomonadati</taxon>
        <taxon>Pseudomonadota</taxon>
        <taxon>Gammaproteobacteria</taxon>
        <taxon>Celerinatantimonadaceae</taxon>
        <taxon>Celerinatantimonas</taxon>
    </lineage>
</organism>
<keyword evidence="1 8" id="KW-0732">Signal</keyword>
<reference evidence="9 10" key="1">
    <citation type="journal article" date="2013" name="Int. J. Syst. Evol. Microbiol.">
        <title>Celerinatantimonas yamalensis sp. nov., a cold-adapted diazotrophic bacterium from a cold permafrost brine.</title>
        <authorList>
            <person name="Shcherbakova V."/>
            <person name="Chuvilskaya N."/>
            <person name="Rivkina E."/>
            <person name="Demidov N."/>
            <person name="Uchaeva V."/>
            <person name="Suetin S."/>
            <person name="Suzina N."/>
            <person name="Gilichinsky D."/>
        </authorList>
    </citation>
    <scope>NUCLEOTIDE SEQUENCE [LARGE SCALE GENOMIC DNA]</scope>
    <source>
        <strain evidence="9 10">C7</strain>
    </source>
</reference>
<dbReference type="Proteomes" id="UP001629953">
    <property type="component" value="Unassembled WGS sequence"/>
</dbReference>
<keyword evidence="10" id="KW-1185">Reference proteome</keyword>
<dbReference type="InterPro" id="IPR007443">
    <property type="entry name" value="LpoA"/>
</dbReference>
<accession>A0ABW9GAZ5</accession>